<dbReference type="STRING" id="658219.SAMN05216212_2093"/>
<dbReference type="OrthoDB" id="9813518at2"/>
<dbReference type="EMBL" id="FNFH01000003">
    <property type="protein sequence ID" value="SDK28862.1"/>
    <property type="molecule type" value="Genomic_DNA"/>
</dbReference>
<proteinExistence type="predicted"/>
<keyword evidence="4" id="KW-1185">Reference proteome</keyword>
<accession>A0A1G9ANF7</accession>
<reference evidence="4" key="1">
    <citation type="submission" date="2016-10" db="EMBL/GenBank/DDBJ databases">
        <authorList>
            <person name="Varghese N."/>
            <person name="Submissions S."/>
        </authorList>
    </citation>
    <scope>NUCLEOTIDE SEQUENCE [LARGE SCALE GENOMIC DNA]</scope>
    <source>
        <strain evidence="4">CGMCC 1.10658</strain>
    </source>
</reference>
<keyword evidence="1" id="KW-0472">Membrane</keyword>
<evidence type="ECO:0000259" key="2">
    <source>
        <dbReference type="Pfam" id="PF07885"/>
    </source>
</evidence>
<feature type="domain" description="Potassium channel" evidence="2">
    <location>
        <begin position="64"/>
        <end position="134"/>
    </location>
</feature>
<evidence type="ECO:0000313" key="4">
    <source>
        <dbReference type="Proteomes" id="UP000199305"/>
    </source>
</evidence>
<organism evidence="3 4">
    <name type="scientific">Microbulbifer yueqingensis</name>
    <dbReference type="NCBI Taxonomy" id="658219"/>
    <lineage>
        <taxon>Bacteria</taxon>
        <taxon>Pseudomonadati</taxon>
        <taxon>Pseudomonadota</taxon>
        <taxon>Gammaproteobacteria</taxon>
        <taxon>Cellvibrionales</taxon>
        <taxon>Microbulbiferaceae</taxon>
        <taxon>Microbulbifer</taxon>
    </lineage>
</organism>
<gene>
    <name evidence="3" type="ORF">SAMN05216212_2093</name>
</gene>
<feature type="transmembrane region" description="Helical" evidence="1">
    <location>
        <begin position="50"/>
        <end position="70"/>
    </location>
</feature>
<evidence type="ECO:0000256" key="1">
    <source>
        <dbReference type="SAM" id="Phobius"/>
    </source>
</evidence>
<dbReference type="AlphaFoldDB" id="A0A1G9ANF7"/>
<protein>
    <submittedName>
        <fullName evidence="3">Ion channel</fullName>
    </submittedName>
</protein>
<sequence length="144" mass="15977">MLKVILIASLLIIMTTVVHAIAMIIAIHWSKRINRLRPGHPLLVPGRPAVVSLTVLLMFLASTLEVWIWATAYRLLGAFSELEPAMYFSMVSYTTLGFGDIVLDERWRLLSSLQAANGIIIFGWTTAIVIAVVQRLYLPGASDN</sequence>
<feature type="transmembrane region" description="Helical" evidence="1">
    <location>
        <begin position="6"/>
        <end position="29"/>
    </location>
</feature>
<dbReference type="SUPFAM" id="SSF81324">
    <property type="entry name" value="Voltage-gated potassium channels"/>
    <property type="match status" value="1"/>
</dbReference>
<dbReference type="Proteomes" id="UP000199305">
    <property type="component" value="Unassembled WGS sequence"/>
</dbReference>
<evidence type="ECO:0000313" key="3">
    <source>
        <dbReference type="EMBL" id="SDK28862.1"/>
    </source>
</evidence>
<name>A0A1G9ANF7_9GAMM</name>
<dbReference type="RefSeq" id="WP_091513072.1">
    <property type="nucleotide sequence ID" value="NZ_FNFH01000003.1"/>
</dbReference>
<feature type="transmembrane region" description="Helical" evidence="1">
    <location>
        <begin position="115"/>
        <end position="137"/>
    </location>
</feature>
<dbReference type="Pfam" id="PF07885">
    <property type="entry name" value="Ion_trans_2"/>
    <property type="match status" value="1"/>
</dbReference>
<feature type="transmembrane region" description="Helical" evidence="1">
    <location>
        <begin position="85"/>
        <end position="103"/>
    </location>
</feature>
<keyword evidence="1" id="KW-0812">Transmembrane</keyword>
<dbReference type="InterPro" id="IPR013099">
    <property type="entry name" value="K_chnl_dom"/>
</dbReference>
<dbReference type="Gene3D" id="1.10.287.70">
    <property type="match status" value="1"/>
</dbReference>
<keyword evidence="1" id="KW-1133">Transmembrane helix</keyword>